<proteinExistence type="predicted"/>
<evidence type="ECO:0000313" key="2">
    <source>
        <dbReference type="Proteomes" id="UP001438707"/>
    </source>
</evidence>
<dbReference type="Proteomes" id="UP001438707">
    <property type="component" value="Unassembled WGS sequence"/>
</dbReference>
<gene>
    <name evidence="1" type="ORF">WJX74_007121</name>
</gene>
<reference evidence="1 2" key="1">
    <citation type="journal article" date="2024" name="Nat. Commun.">
        <title>Phylogenomics reveals the evolutionary origins of lichenization in chlorophyte algae.</title>
        <authorList>
            <person name="Puginier C."/>
            <person name="Libourel C."/>
            <person name="Otte J."/>
            <person name="Skaloud P."/>
            <person name="Haon M."/>
            <person name="Grisel S."/>
            <person name="Petersen M."/>
            <person name="Berrin J.G."/>
            <person name="Delaux P.M."/>
            <person name="Dal Grande F."/>
            <person name="Keller J."/>
        </authorList>
    </citation>
    <scope>NUCLEOTIDE SEQUENCE [LARGE SCALE GENOMIC DNA]</scope>
    <source>
        <strain evidence="1 2">SAG 2145</strain>
    </source>
</reference>
<dbReference type="SUPFAM" id="SSF51905">
    <property type="entry name" value="FAD/NAD(P)-binding domain"/>
    <property type="match status" value="1"/>
</dbReference>
<dbReference type="PANTHER" id="PTHR38688:SF1">
    <property type="entry name" value="FAD_NAD(P)-BINDING DOMAIN-CONTAINING PROTEIN"/>
    <property type="match status" value="1"/>
</dbReference>
<evidence type="ECO:0008006" key="3">
    <source>
        <dbReference type="Google" id="ProtNLM"/>
    </source>
</evidence>
<keyword evidence="2" id="KW-1185">Reference proteome</keyword>
<name>A0AAW1QGZ3_9CHLO</name>
<protein>
    <recommendedName>
        <fullName evidence="3">FAD/NAD(P)-binding domain-containing protein</fullName>
    </recommendedName>
</protein>
<dbReference type="InterPro" id="IPR036188">
    <property type="entry name" value="FAD/NAD-bd_sf"/>
</dbReference>
<accession>A0AAW1QGZ3</accession>
<dbReference type="InterPro" id="IPR053275">
    <property type="entry name" value="Agnestin_monoxygenase"/>
</dbReference>
<sequence length="361" mass="39273">MSRVVIAAQLQQRFEGHVPELKTLHNGHFQNLVVGGGPAGYAIVSTLLDGGSWPTLWVDPAFQAGRLAQYLEVPANTKTKWLFPYATTPACGSGEPALEPFQGENLETPCALQASQQMVVLLTEHIFNHHSDKVTMRRGFVDSLQWLQDRWEIDDGQLTADRVFLATGSIPQEPVGFPGVPRISLDDGLVPSKLPGCVTSEDTVCVVGSSHSAMLVLMNLLGMDNGPKVVNVFRSALRYAREGPTGATTYEYTGLKGAAANWARERLETGYYERVGKLQRISTIDQHGSHALKACTKVIGAIGFKRSPLPAITVDGVPLRDIEHDKHTGVIIPGKLYGYGIAFPEEVIDPDSFANLLTDRS</sequence>
<dbReference type="AlphaFoldDB" id="A0AAW1QGZ3"/>
<dbReference type="Gene3D" id="3.50.50.60">
    <property type="entry name" value="FAD/NAD(P)-binding domain"/>
    <property type="match status" value="1"/>
</dbReference>
<dbReference type="PANTHER" id="PTHR38688">
    <property type="entry name" value="PYR_REDOX_2 DOMAIN-CONTAINING PROTEIN"/>
    <property type="match status" value="1"/>
</dbReference>
<evidence type="ECO:0000313" key="1">
    <source>
        <dbReference type="EMBL" id="KAK9820690.1"/>
    </source>
</evidence>
<comment type="caution">
    <text evidence="1">The sequence shown here is derived from an EMBL/GenBank/DDBJ whole genome shotgun (WGS) entry which is preliminary data.</text>
</comment>
<organism evidence="1 2">
    <name type="scientific">Apatococcus lobatus</name>
    <dbReference type="NCBI Taxonomy" id="904363"/>
    <lineage>
        <taxon>Eukaryota</taxon>
        <taxon>Viridiplantae</taxon>
        <taxon>Chlorophyta</taxon>
        <taxon>core chlorophytes</taxon>
        <taxon>Trebouxiophyceae</taxon>
        <taxon>Chlorellales</taxon>
        <taxon>Chlorellaceae</taxon>
        <taxon>Apatococcus</taxon>
    </lineage>
</organism>
<dbReference type="EMBL" id="JALJOS010000045">
    <property type="protein sequence ID" value="KAK9820690.1"/>
    <property type="molecule type" value="Genomic_DNA"/>
</dbReference>